<sequence length="339" mass="36012">MAFDAYTADLRCLVEHASRKNGGKPVIPCRRFVKHLVMVSTGAGGIVVAMQSLAASAYAAPGSLARTERSYGTVFAALPSPNVFGGAPLVVTRRRNYSAHDISEFLPVVRFSGEEVKLYRTRALPVNSGLRAPRVTMTAVYGASVPTPEQLVYWDGDFSKAPEVVYGDGDGDGAVNLESVLAWNTVVGHDLEQGFFKAVKIMNATCLHPNLVPMDEIGENCQSLESIEFLSQGRSDRSFAPIQYAYNATGGSMGDYAADYTEIGYMQNRADSMTGRDTGLTASFASQTAPTMAGQTVYYVGQTVPTIAGQTVPYPGQIGPPVAGLTAPLTTGQTGPWAG</sequence>
<proteinExistence type="predicted"/>
<accession>Q33AV3</accession>
<reference evidence="1" key="1">
    <citation type="journal article" date="2003" name="Science">
        <title>In-depth view of structure, activity, and evolution of rice chromosome 10.</title>
        <authorList>
            <consortium name="Rice Chromosome 10 Sequencing Consortium"/>
        </authorList>
    </citation>
    <scope>NUCLEOTIDE SEQUENCE [LARGE SCALE GENOMIC DNA]</scope>
</reference>
<reference evidence="1" key="3">
    <citation type="submission" date="2006-07" db="EMBL/GenBank/DDBJ databases">
        <authorList>
            <person name="Buell R."/>
        </authorList>
    </citation>
    <scope>NUCLEOTIDE SEQUENCE</scope>
</reference>
<evidence type="ECO:0000313" key="1">
    <source>
        <dbReference type="EMBL" id="ABB46822.2"/>
    </source>
</evidence>
<protein>
    <submittedName>
        <fullName evidence="1">Retrotransposon protein, putative, Ty3-gypsy subclass</fullName>
    </submittedName>
</protein>
<name>Q33AV3_ORYSJ</name>
<dbReference type="AlphaFoldDB" id="Q33AV3"/>
<dbReference type="EMBL" id="DP000086">
    <property type="protein sequence ID" value="ABB46822.2"/>
    <property type="molecule type" value="Genomic_DNA"/>
</dbReference>
<gene>
    <name evidence="1" type="ordered locus">LOC_Os10g08040</name>
</gene>
<organism evidence="1">
    <name type="scientific">Oryza sativa subsp. japonica</name>
    <name type="common">Rice</name>
    <dbReference type="NCBI Taxonomy" id="39947"/>
    <lineage>
        <taxon>Eukaryota</taxon>
        <taxon>Viridiplantae</taxon>
        <taxon>Streptophyta</taxon>
        <taxon>Embryophyta</taxon>
        <taxon>Tracheophyta</taxon>
        <taxon>Spermatophyta</taxon>
        <taxon>Magnoliopsida</taxon>
        <taxon>Liliopsida</taxon>
        <taxon>Poales</taxon>
        <taxon>Poaceae</taxon>
        <taxon>BOP clade</taxon>
        <taxon>Oryzoideae</taxon>
        <taxon>Oryzeae</taxon>
        <taxon>Oryzinae</taxon>
        <taxon>Oryza</taxon>
        <taxon>Oryza sativa</taxon>
    </lineage>
</organism>
<reference evidence="1" key="2">
    <citation type="submission" date="2003-05" db="EMBL/GenBank/DDBJ databases">
        <authorList>
            <person name="Buell C.R."/>
            <person name="Wing R.A."/>
            <person name="McCombie W.R."/>
            <person name="Messing J."/>
            <person name="Yuan Q."/>
            <person name="Ouyang S."/>
        </authorList>
    </citation>
    <scope>NUCLEOTIDE SEQUENCE</scope>
</reference>